<dbReference type="RefSeq" id="WP_219667054.1">
    <property type="nucleotide sequence ID" value="NZ_WTFF01000066.1"/>
</dbReference>
<evidence type="ECO:0008006" key="4">
    <source>
        <dbReference type="Google" id="ProtNLM"/>
    </source>
</evidence>
<gene>
    <name evidence="2" type="ORF">GPJ59_12130</name>
</gene>
<evidence type="ECO:0000313" key="2">
    <source>
        <dbReference type="EMBL" id="MBW5482615.1"/>
    </source>
</evidence>
<sequence>MDVTHFAKELRALYEAAGGGTELGLKNLVSLGEEHGFKVADSTISGWMSKKRPSVPLQERHVRYVLRVLIPYLEERACRRSPTHRKISPEGWQSRLRSAQQSRKSRQGGKVPRIDAESVGRLYGHSAEVRQAVLPLDFEGRHQELDELAAFARASVGRGPAYAYWQADAWAGKSALLAWFVHRHLPAGVDAVSYFIAGRLGTHHRDSFLRDVADQLAAVAGKKRTAPGPRRPDQLHELYEAAAQASAARKRTLLLVVDGLDEDGGAGPGEQSIAALLPKNPPPGMRVIVSGRPNPSVPEDVSEDHPLRDPSIVRRLAASPEARVVRDMAVRDLHTLLADPVVGQPLVGLLAVARGALSGDDVAELVSVLPYDVDYKLRSVAGRNLAPDDTDRLAVRDVAGEPHLRMYVLAHEELRRAAAAALGRRQLARYEAQLHAWAATYRAAGWPPDTPDYLLTGYTRLTQHSAAADQLAALVLDPLRQLRLVARSGVDIALSDLDLAVAPDTVDPLRDLAVLAGVAASREFLLHHARTFPRSVSRAAARLGDARRATAMAMASPHAIDKAAALTGVADVLADIGHDRAEEIARGAATWACTARSQALPFAGEAEEAEGIAARAAVVLIATRQKEAGLELLRSTRGTSTARCEAWADAVRLLLPNHPVAASELLDEMEAEAEDLAQGADAGRPEEDPSIAVQIWSTLAAISPQSADRFLDRIAHHVQAIWAESPTLENVTEPARAAIAAAEGDESGDRDGSRDGDRTEVDRLAGEAFRLADLGKDHEANQRLDEALALLPYASGPEHLIAWMPALAGALVRIGSLADAEAIAAEPSGPHDRARVLAAVSLAYVDTGQGTDARKHAHEAAHAARAALAKEKGDAAGAWAHAAQALACAGEPDAALQLIDQAQPQERLRKAAWRSAARQARIAVAEGTAVHAPAAAARLVEAERERLVAGRSRPRGLAGLLAGLASLLPAAAGSQQTCQDRLSHAVQDALDYATEPPQAWQAETVLVHALLRIGAGEDVDRQLDWLHRDTGTHRPEHSSTIGLAIVHALLGDISEARRVADLLVDPGSRAAAFAAVAGHLARVPARVAPVRAPDPGDPDPFVHTLRALALAASPTAAGDAKASAGFVRQALAGAGWHHALPVLAQIAPETVAKVRDIALVHLRSVAPA</sequence>
<accession>A0ABS6Z7E3</accession>
<evidence type="ECO:0000313" key="3">
    <source>
        <dbReference type="Proteomes" id="UP000812013"/>
    </source>
</evidence>
<keyword evidence="3" id="KW-1185">Reference proteome</keyword>
<feature type="region of interest" description="Disordered" evidence="1">
    <location>
        <begin position="83"/>
        <end position="112"/>
    </location>
</feature>
<protein>
    <recommendedName>
        <fullName evidence="4">NACHT domain-containing protein</fullName>
    </recommendedName>
</protein>
<evidence type="ECO:0000256" key="1">
    <source>
        <dbReference type="SAM" id="MobiDB-lite"/>
    </source>
</evidence>
<dbReference type="InterPro" id="IPR011990">
    <property type="entry name" value="TPR-like_helical_dom_sf"/>
</dbReference>
<dbReference type="EMBL" id="WTFF01000066">
    <property type="protein sequence ID" value="MBW5482615.1"/>
    <property type="molecule type" value="Genomic_DNA"/>
</dbReference>
<reference evidence="2 3" key="1">
    <citation type="submission" date="2019-12" db="EMBL/GenBank/DDBJ databases">
        <title>Genome sequence of Streptomyces bambusae.</title>
        <authorList>
            <person name="Bansal K."/>
            <person name="Choksket S."/>
            <person name="Korpole S."/>
            <person name="Patil P.B."/>
        </authorList>
    </citation>
    <scope>NUCLEOTIDE SEQUENCE [LARGE SCALE GENOMIC DNA]</scope>
    <source>
        <strain evidence="2 3">SK60</strain>
    </source>
</reference>
<feature type="region of interest" description="Disordered" evidence="1">
    <location>
        <begin position="741"/>
        <end position="760"/>
    </location>
</feature>
<comment type="caution">
    <text evidence="2">The sequence shown here is derived from an EMBL/GenBank/DDBJ whole genome shotgun (WGS) entry which is preliminary data.</text>
</comment>
<feature type="compositionally biased region" description="Basic and acidic residues" evidence="1">
    <location>
        <begin position="747"/>
        <end position="760"/>
    </location>
</feature>
<dbReference type="Gene3D" id="1.25.40.10">
    <property type="entry name" value="Tetratricopeptide repeat domain"/>
    <property type="match status" value="1"/>
</dbReference>
<dbReference type="Proteomes" id="UP000812013">
    <property type="component" value="Unassembled WGS sequence"/>
</dbReference>
<name>A0ABS6Z7E3_9ACTN</name>
<organism evidence="2 3">
    <name type="scientific">Streptomyces bambusae</name>
    <dbReference type="NCBI Taxonomy" id="1550616"/>
    <lineage>
        <taxon>Bacteria</taxon>
        <taxon>Bacillati</taxon>
        <taxon>Actinomycetota</taxon>
        <taxon>Actinomycetes</taxon>
        <taxon>Kitasatosporales</taxon>
        <taxon>Streptomycetaceae</taxon>
        <taxon>Streptomyces</taxon>
    </lineage>
</organism>
<proteinExistence type="predicted"/>